<evidence type="ECO:0000313" key="4">
    <source>
        <dbReference type="Proteomes" id="UP001501920"/>
    </source>
</evidence>
<feature type="compositionally biased region" description="Low complexity" evidence="1">
    <location>
        <begin position="125"/>
        <end position="134"/>
    </location>
</feature>
<gene>
    <name evidence="3" type="primary">FHDC1</name>
</gene>
<dbReference type="Proteomes" id="UP001501920">
    <property type="component" value="Chromosome 9"/>
</dbReference>
<reference evidence="3" key="3">
    <citation type="submission" date="2025-09" db="UniProtKB">
        <authorList>
            <consortium name="Ensembl"/>
        </authorList>
    </citation>
    <scope>IDENTIFICATION</scope>
</reference>
<dbReference type="OrthoDB" id="26518at2759"/>
<feature type="region of interest" description="Disordered" evidence="1">
    <location>
        <begin position="564"/>
        <end position="915"/>
    </location>
</feature>
<feature type="compositionally biased region" description="Basic and acidic residues" evidence="1">
    <location>
        <begin position="1038"/>
        <end position="1053"/>
    </location>
</feature>
<sequence length="1053" mass="116113">MKAGDPEEVPPCDVMSFISQADEKQNREEEGGAASVLMAPPPSVPEHNPISAPAQDVPPPPPPLPGSGQRRRRVRSFYWKPIPEERIHQHGEPNLWTLGRAAGKRMFHIDVKTIEELFGQHDNTRPPTTTSRRSSQSHGSVQESKKEITILDSKRSMNVAIFLKHFKKSNQSIIEDILHGNSNAFGPEPLRELLKLLPESDEVEKLQAFRGDPSQLAMADSFMYQLTALPRFKVRIESMLLKEEFDLLSSSLRKDISTLRSATRELLSCVDLHSILHLVLEAGNIMNAGGYGANAVGFKLSSLLSLADTKANKPGMNLLHFVALEAQKKDDQLLMFPERLLRIENAARVNVESLDEELGNLSRRISYIEDDIQSDVDLLQQLHTFLQSAAVTVTEVNKSRAELQREGDNMIDFFCEDKETFKLDECFNIFQHFCSKFRKAVQENVEREMRAESRLKHVKDLEVKRRSWAGLDKLGGVFGSRCRSETDMQAALKREGLLGLLRPHPISPQSPLGQFGSLRRSRQQLSDGDTDHSGSDIHTVPHSPEMTIQVETHTLVPALQAFSFDPLPDRHHGNTPIQEHDFQEPNQASLSVTENGVNPEIESRGGCEEPQNPVEKPSGTAAGSEMDVRPKESEKPDEEEHNSACSNSSPASPTAFHTDQPAINSMSDSMESTNQTSESKPTHQLSLESSKVAPGSYITTSTEGEQKPLSQSVSPEDRRLPSKTSGRAPKTMSSSKPAVVLPKSSSSKPSASTKTRPLHPVRTLTPSETQSMRKVIPLSRNPQASRASAVHVPSSTPPAQRTPVRRSSEQRSSVQSSEQRSSVQSSEQRSSVQLSEQRSSVQSSEQRSSVQRLSEKRSSMQKSSMKKASMQMSSVQSSEQRSSVQRLSEKRSSMQRSSVKKAVVQQKSPPEEKMCRSTLRALAQAGGNVAPPTQQNSTHNHAPHFAQGTVASTTRSAPVTPGNVPVKHGTIETTSKRPSLNHTTSLRLAQSGVTSASKVISPSMPTRAKSVRLTPSAPSAPSVGHVNKNIVSPFDKSAFCRDSQDKPHRPAWR</sequence>
<protein>
    <recommendedName>
        <fullName evidence="2">FH2 domain-containing protein</fullName>
    </recommendedName>
</protein>
<dbReference type="SUPFAM" id="SSF101447">
    <property type="entry name" value="Formin homology 2 domain (FH2 domain)"/>
    <property type="match status" value="1"/>
</dbReference>
<dbReference type="InterPro" id="IPR015425">
    <property type="entry name" value="FH2_Formin"/>
</dbReference>
<evidence type="ECO:0000256" key="1">
    <source>
        <dbReference type="SAM" id="MobiDB-lite"/>
    </source>
</evidence>
<reference evidence="3" key="2">
    <citation type="submission" date="2025-08" db="UniProtKB">
        <authorList>
            <consortium name="Ensembl"/>
        </authorList>
    </citation>
    <scope>IDENTIFICATION</scope>
</reference>
<dbReference type="Gene3D" id="1.20.58.2220">
    <property type="entry name" value="Formin, FH2 domain"/>
    <property type="match status" value="1"/>
</dbReference>
<dbReference type="AlphaFoldDB" id="A0A3B4EEW7"/>
<dbReference type="STRING" id="42514.ENSPNAP00000035072"/>
<dbReference type="SMART" id="SM00498">
    <property type="entry name" value="FH2"/>
    <property type="match status" value="1"/>
</dbReference>
<dbReference type="PANTHER" id="PTHR46345:SF11">
    <property type="entry name" value="FORMIN-J-LIKE"/>
    <property type="match status" value="1"/>
</dbReference>
<feature type="compositionally biased region" description="Polar residues" evidence="1">
    <location>
        <begin position="655"/>
        <end position="689"/>
    </location>
</feature>
<feature type="compositionally biased region" description="Basic and acidic residues" evidence="1">
    <location>
        <begin position="567"/>
        <end position="583"/>
    </location>
</feature>
<feature type="compositionally biased region" description="Polar residues" evidence="1">
    <location>
        <begin position="584"/>
        <end position="596"/>
    </location>
</feature>
<feature type="region of interest" description="Disordered" evidence="1">
    <location>
        <begin position="1"/>
        <end position="72"/>
    </location>
</feature>
<dbReference type="Pfam" id="PF02181">
    <property type="entry name" value="FH2"/>
    <property type="match status" value="1"/>
</dbReference>
<feature type="compositionally biased region" description="Polar residues" evidence="1">
    <location>
        <begin position="971"/>
        <end position="982"/>
    </location>
</feature>
<feature type="region of interest" description="Disordered" evidence="1">
    <location>
        <begin position="118"/>
        <end position="146"/>
    </location>
</feature>
<feature type="domain" description="FH2" evidence="2">
    <location>
        <begin position="64"/>
        <end position="463"/>
    </location>
</feature>
<reference evidence="3 4" key="1">
    <citation type="submission" date="2020-10" db="EMBL/GenBank/DDBJ databases">
        <title>Pygocentrus nattereri (red-bellied piranha) genome, fPygNat1, primary haplotype.</title>
        <authorList>
            <person name="Myers G."/>
            <person name="Meyer A."/>
            <person name="Karagic N."/>
            <person name="Pippel M."/>
            <person name="Winkler S."/>
            <person name="Tracey A."/>
            <person name="Wood J."/>
            <person name="Formenti G."/>
            <person name="Howe K."/>
            <person name="Fedrigo O."/>
            <person name="Jarvis E.D."/>
        </authorList>
    </citation>
    <scope>NUCLEOTIDE SEQUENCE [LARGE SCALE GENOMIC DNA]</scope>
</reference>
<organism evidence="3 4">
    <name type="scientific">Pygocentrus nattereri</name>
    <name type="common">Red-bellied piranha</name>
    <dbReference type="NCBI Taxonomy" id="42514"/>
    <lineage>
        <taxon>Eukaryota</taxon>
        <taxon>Metazoa</taxon>
        <taxon>Chordata</taxon>
        <taxon>Craniata</taxon>
        <taxon>Vertebrata</taxon>
        <taxon>Euteleostomi</taxon>
        <taxon>Actinopterygii</taxon>
        <taxon>Neopterygii</taxon>
        <taxon>Teleostei</taxon>
        <taxon>Ostariophysi</taxon>
        <taxon>Characiformes</taxon>
        <taxon>Characoidei</taxon>
        <taxon>Pygocentrus</taxon>
    </lineage>
</organism>
<dbReference type="Ensembl" id="ENSPNAT00000027572.2">
    <property type="protein sequence ID" value="ENSPNAP00000035072.1"/>
    <property type="gene ID" value="ENSPNAG00000024776.2"/>
</dbReference>
<feature type="compositionally biased region" description="Pro residues" evidence="1">
    <location>
        <begin position="56"/>
        <end position="65"/>
    </location>
</feature>
<dbReference type="InterPro" id="IPR042201">
    <property type="entry name" value="FH2_Formin_sf"/>
</dbReference>
<feature type="region of interest" description="Disordered" evidence="1">
    <location>
        <begin position="502"/>
        <end position="542"/>
    </location>
</feature>
<feature type="compositionally biased region" description="Low complexity" evidence="1">
    <location>
        <begin position="810"/>
        <end position="852"/>
    </location>
</feature>
<feature type="compositionally biased region" description="Low complexity" evidence="1">
    <location>
        <begin position="860"/>
        <end position="885"/>
    </location>
</feature>
<dbReference type="PANTHER" id="PTHR46345">
    <property type="entry name" value="INVERTED FORMIN-2"/>
    <property type="match status" value="1"/>
</dbReference>
<feature type="compositionally biased region" description="Low complexity" evidence="1">
    <location>
        <begin position="733"/>
        <end position="752"/>
    </location>
</feature>
<feature type="compositionally biased region" description="Polar residues" evidence="1">
    <location>
        <begin position="697"/>
        <end position="714"/>
    </location>
</feature>
<dbReference type="GeneTree" id="ENSGT00940000155128"/>
<dbReference type="OMA" id="MIDFFCE"/>
<dbReference type="PROSITE" id="PS51444">
    <property type="entry name" value="FH2"/>
    <property type="match status" value="1"/>
</dbReference>
<feature type="compositionally biased region" description="Acidic residues" evidence="1">
    <location>
        <begin position="1"/>
        <end position="10"/>
    </location>
</feature>
<feature type="region of interest" description="Disordered" evidence="1">
    <location>
        <begin position="953"/>
        <end position="982"/>
    </location>
</feature>
<accession>A0A3B4EEW7</accession>
<evidence type="ECO:0000259" key="2">
    <source>
        <dbReference type="PROSITE" id="PS51444"/>
    </source>
</evidence>
<evidence type="ECO:0000313" key="3">
    <source>
        <dbReference type="Ensembl" id="ENSPNAP00000035072.1"/>
    </source>
</evidence>
<name>A0A3B4EEW7_PYGNA</name>
<keyword evidence="4" id="KW-1185">Reference proteome</keyword>
<feature type="region of interest" description="Disordered" evidence="1">
    <location>
        <begin position="997"/>
        <end position="1053"/>
    </location>
</feature>
<proteinExistence type="predicted"/>
<feature type="compositionally biased region" description="Basic and acidic residues" evidence="1">
    <location>
        <begin position="21"/>
        <end position="30"/>
    </location>
</feature>
<feature type="compositionally biased region" description="Low complexity" evidence="1">
    <location>
        <begin position="643"/>
        <end position="653"/>
    </location>
</feature>